<keyword evidence="3" id="KW-0413">Isomerase</keyword>
<feature type="domain" description="Pseudouridine synthase RsuA/RluA-like" evidence="7">
    <location>
        <begin position="93"/>
        <end position="234"/>
    </location>
</feature>
<evidence type="ECO:0000256" key="3">
    <source>
        <dbReference type="ARBA" id="ARBA00023235"/>
    </source>
</evidence>
<dbReference type="RefSeq" id="WP_130429162.1">
    <property type="nucleotide sequence ID" value="NZ_CP034841.1"/>
</dbReference>
<dbReference type="PANTHER" id="PTHR21600">
    <property type="entry name" value="MITOCHONDRIAL RNA PSEUDOURIDINE SYNTHASE"/>
    <property type="match status" value="1"/>
</dbReference>
<dbReference type="KEGG" id="mphi:EG856_00325"/>
<evidence type="ECO:0000256" key="5">
    <source>
        <dbReference type="ARBA" id="ARBA00033164"/>
    </source>
</evidence>
<evidence type="ECO:0000256" key="4">
    <source>
        <dbReference type="ARBA" id="ARBA00031870"/>
    </source>
</evidence>
<dbReference type="PROSITE" id="PS50889">
    <property type="entry name" value="S4"/>
    <property type="match status" value="1"/>
</dbReference>
<dbReference type="GO" id="GO:0009982">
    <property type="term" value="F:pseudouridine synthase activity"/>
    <property type="evidence" value="ECO:0007669"/>
    <property type="project" value="InterPro"/>
</dbReference>
<dbReference type="AlphaFoldDB" id="A0A4P6MRW3"/>
<dbReference type="InterPro" id="IPR006145">
    <property type="entry name" value="PsdUridine_synth_RsuA/RluA"/>
</dbReference>
<evidence type="ECO:0000256" key="2">
    <source>
        <dbReference type="ARBA" id="ARBA00010876"/>
    </source>
</evidence>
<dbReference type="GO" id="GO:0006396">
    <property type="term" value="P:RNA processing"/>
    <property type="evidence" value="ECO:0007669"/>
    <property type="project" value="UniProtKB-ARBA"/>
</dbReference>
<dbReference type="CDD" id="cd02869">
    <property type="entry name" value="PseudoU_synth_RluA_like"/>
    <property type="match status" value="1"/>
</dbReference>
<dbReference type="CDD" id="cd00165">
    <property type="entry name" value="S4"/>
    <property type="match status" value="1"/>
</dbReference>
<dbReference type="OrthoDB" id="9807829at2"/>
<dbReference type="GO" id="GO:0001522">
    <property type="term" value="P:pseudouridine synthesis"/>
    <property type="evidence" value="ECO:0007669"/>
    <property type="project" value="InterPro"/>
</dbReference>
<protein>
    <recommendedName>
        <fullName evidence="4">RNA pseudouridylate synthase</fullName>
    </recommendedName>
    <alternativeName>
        <fullName evidence="5">RNA-uridine isomerase</fullName>
    </alternativeName>
</protein>
<dbReference type="SUPFAM" id="SSF55120">
    <property type="entry name" value="Pseudouridine synthase"/>
    <property type="match status" value="1"/>
</dbReference>
<evidence type="ECO:0000313" key="8">
    <source>
        <dbReference type="EMBL" id="QBF34384.1"/>
    </source>
</evidence>
<proteinExistence type="inferred from homology"/>
<evidence type="ECO:0000256" key="6">
    <source>
        <dbReference type="PROSITE-ProRule" id="PRU00182"/>
    </source>
</evidence>
<keyword evidence="9" id="KW-1185">Reference proteome</keyword>
<evidence type="ECO:0000256" key="1">
    <source>
        <dbReference type="ARBA" id="ARBA00000073"/>
    </source>
</evidence>
<accession>A0A4P6MRW3</accession>
<name>A0A4P6MRW3_9BACT</name>
<comment type="catalytic activity">
    <reaction evidence="1">
        <text>a uridine in RNA = a pseudouridine in RNA</text>
        <dbReference type="Rhea" id="RHEA:48348"/>
        <dbReference type="Rhea" id="RHEA-COMP:12068"/>
        <dbReference type="Rhea" id="RHEA-COMP:12069"/>
        <dbReference type="ChEBI" id="CHEBI:65314"/>
        <dbReference type="ChEBI" id="CHEBI:65315"/>
    </reaction>
</comment>
<comment type="similarity">
    <text evidence="2">Belongs to the pseudouridine synthase RluA family.</text>
</comment>
<dbReference type="EMBL" id="CP034841">
    <property type="protein sequence ID" value="QBF34384.1"/>
    <property type="molecule type" value="Genomic_DNA"/>
</dbReference>
<organism evidence="8 9">
    <name type="scientific">Mycoplasmopsis phocirhinis</name>
    <dbReference type="NCBI Taxonomy" id="142650"/>
    <lineage>
        <taxon>Bacteria</taxon>
        <taxon>Bacillati</taxon>
        <taxon>Mycoplasmatota</taxon>
        <taxon>Mycoplasmoidales</taxon>
        <taxon>Metamycoplasmataceae</taxon>
        <taxon>Mycoplasmopsis</taxon>
    </lineage>
</organism>
<evidence type="ECO:0000313" key="9">
    <source>
        <dbReference type="Proteomes" id="UP000289326"/>
    </source>
</evidence>
<dbReference type="GO" id="GO:0003723">
    <property type="term" value="F:RNA binding"/>
    <property type="evidence" value="ECO:0007669"/>
    <property type="project" value="UniProtKB-KW"/>
</dbReference>
<dbReference type="SUPFAM" id="SSF55174">
    <property type="entry name" value="Alpha-L RNA-binding motif"/>
    <property type="match status" value="1"/>
</dbReference>
<keyword evidence="6" id="KW-0694">RNA-binding</keyword>
<dbReference type="InterPro" id="IPR020103">
    <property type="entry name" value="PsdUridine_synth_cat_dom_sf"/>
</dbReference>
<reference evidence="8 9" key="1">
    <citation type="submission" date="2019-01" db="EMBL/GenBank/DDBJ databases">
        <title>Complete sequence and annotation of the Mycoplasma phocirhinis strain 852T genome.</title>
        <authorList>
            <person name="Frasca S.Jr."/>
            <person name="Kutish G.F."/>
            <person name="Castellanos Gell J."/>
            <person name="Michaels D.L."/>
            <person name="Brown D.R."/>
        </authorList>
    </citation>
    <scope>NUCLEOTIDE SEQUENCE [LARGE SCALE GENOMIC DNA]</scope>
    <source>
        <strain evidence="8 9">852</strain>
    </source>
</reference>
<dbReference type="InterPro" id="IPR050188">
    <property type="entry name" value="RluA_PseudoU_synthase"/>
</dbReference>
<dbReference type="GO" id="GO:0140098">
    <property type="term" value="F:catalytic activity, acting on RNA"/>
    <property type="evidence" value="ECO:0007669"/>
    <property type="project" value="UniProtKB-ARBA"/>
</dbReference>
<dbReference type="Gene3D" id="3.30.2350.10">
    <property type="entry name" value="Pseudouridine synthase"/>
    <property type="match status" value="1"/>
</dbReference>
<evidence type="ECO:0000259" key="7">
    <source>
        <dbReference type="Pfam" id="PF00849"/>
    </source>
</evidence>
<dbReference type="Proteomes" id="UP000289326">
    <property type="component" value="Chromosome"/>
</dbReference>
<sequence>MSKKIFIATANDSQRKLLKFLTAIYKKVPLSKLHKTIRNGDIKINSKRIKDHNYLIQQNDSIEIFGLNKNDTTLTEFNKKISLKSEIIYEDQNIILINKNEGINVHGSLNSLDEQVYSYLQFKQLTAFKPSHVGRLDKITSGLIVYAKNYETLVELNQANKFFDKEYIFVPQKPIKTGKYSFYITKNDEQKRMYISANQTKNSQLALTNIEFKQGRYYAKILTGKKHQIRATCAYLNSPIVGDTKYGAKPFKRVLLHSYSLTFKNLNNNLSYLNNKTFTCKPKNWVQEKNENDW</sequence>
<dbReference type="PANTHER" id="PTHR21600:SF83">
    <property type="entry name" value="PSEUDOURIDYLATE SYNTHASE RPUSD4, MITOCHONDRIAL"/>
    <property type="match status" value="1"/>
</dbReference>
<dbReference type="Pfam" id="PF00849">
    <property type="entry name" value="PseudoU_synth_2"/>
    <property type="match status" value="1"/>
</dbReference>
<gene>
    <name evidence="8" type="ORF">EG856_00325</name>
</gene>